<name>A0A067TPS7_GALM3</name>
<evidence type="ECO:0000313" key="2">
    <source>
        <dbReference type="Proteomes" id="UP000027222"/>
    </source>
</evidence>
<reference evidence="2" key="1">
    <citation type="journal article" date="2014" name="Proc. Natl. Acad. Sci. U.S.A.">
        <title>Extensive sampling of basidiomycete genomes demonstrates inadequacy of the white-rot/brown-rot paradigm for wood decay fungi.</title>
        <authorList>
            <person name="Riley R."/>
            <person name="Salamov A.A."/>
            <person name="Brown D.W."/>
            <person name="Nagy L.G."/>
            <person name="Floudas D."/>
            <person name="Held B.W."/>
            <person name="Levasseur A."/>
            <person name="Lombard V."/>
            <person name="Morin E."/>
            <person name="Otillar R."/>
            <person name="Lindquist E.A."/>
            <person name="Sun H."/>
            <person name="LaButti K.M."/>
            <person name="Schmutz J."/>
            <person name="Jabbour D."/>
            <person name="Luo H."/>
            <person name="Baker S.E."/>
            <person name="Pisabarro A.G."/>
            <person name="Walton J.D."/>
            <person name="Blanchette R.A."/>
            <person name="Henrissat B."/>
            <person name="Martin F."/>
            <person name="Cullen D."/>
            <person name="Hibbett D.S."/>
            <person name="Grigoriev I.V."/>
        </authorList>
    </citation>
    <scope>NUCLEOTIDE SEQUENCE [LARGE SCALE GENOMIC DNA]</scope>
    <source>
        <strain evidence="2">CBS 339.88</strain>
    </source>
</reference>
<accession>A0A067TPS7</accession>
<dbReference type="EMBL" id="KL142368">
    <property type="protein sequence ID" value="KDR84332.1"/>
    <property type="molecule type" value="Genomic_DNA"/>
</dbReference>
<dbReference type="AlphaFoldDB" id="A0A067TPS7"/>
<gene>
    <name evidence="1" type="ORF">GALMADRAFT_133659</name>
</gene>
<sequence length="103" mass="12005">MRREFLPLEPGTPARPFLPKSQTYFAHVFRNCKVEKAMHPRLIQRNRAAGVFPAFQLIDASDVSWYKAVVELGNNKMRWDLIRGFFELKTLERPTNTSHDTSL</sequence>
<dbReference type="Proteomes" id="UP000027222">
    <property type="component" value="Unassembled WGS sequence"/>
</dbReference>
<protein>
    <submittedName>
        <fullName evidence="1">Uncharacterized protein</fullName>
    </submittedName>
</protein>
<dbReference type="HOGENOM" id="CLU_2263960_0_0_1"/>
<evidence type="ECO:0000313" key="1">
    <source>
        <dbReference type="EMBL" id="KDR84332.1"/>
    </source>
</evidence>
<organism evidence="1 2">
    <name type="scientific">Galerina marginata (strain CBS 339.88)</name>
    <dbReference type="NCBI Taxonomy" id="685588"/>
    <lineage>
        <taxon>Eukaryota</taxon>
        <taxon>Fungi</taxon>
        <taxon>Dikarya</taxon>
        <taxon>Basidiomycota</taxon>
        <taxon>Agaricomycotina</taxon>
        <taxon>Agaricomycetes</taxon>
        <taxon>Agaricomycetidae</taxon>
        <taxon>Agaricales</taxon>
        <taxon>Agaricineae</taxon>
        <taxon>Strophariaceae</taxon>
        <taxon>Galerina</taxon>
    </lineage>
</organism>
<keyword evidence="2" id="KW-1185">Reference proteome</keyword>
<dbReference type="OrthoDB" id="5592585at2759"/>
<proteinExistence type="predicted"/>